<feature type="non-terminal residue" evidence="2">
    <location>
        <position position="1"/>
    </location>
</feature>
<feature type="non-terminal residue" evidence="2">
    <location>
        <position position="83"/>
    </location>
</feature>
<protein>
    <submittedName>
        <fullName evidence="2">Glycosyltransferase family 4 protein</fullName>
    </submittedName>
</protein>
<dbReference type="EMBL" id="JAWJBA010000762">
    <property type="protein sequence ID" value="MDV2687458.1"/>
    <property type="molecule type" value="Genomic_DNA"/>
</dbReference>
<dbReference type="Proteomes" id="UP001287282">
    <property type="component" value="Unassembled WGS sequence"/>
</dbReference>
<comment type="caution">
    <text evidence="2">The sequence shown here is derived from an EMBL/GenBank/DDBJ whole genome shotgun (WGS) entry which is preliminary data.</text>
</comment>
<dbReference type="SUPFAM" id="SSF53756">
    <property type="entry name" value="UDP-Glycosyltransferase/glycogen phosphorylase"/>
    <property type="match status" value="1"/>
</dbReference>
<evidence type="ECO:0000259" key="1">
    <source>
        <dbReference type="Pfam" id="PF13439"/>
    </source>
</evidence>
<dbReference type="Pfam" id="PF13439">
    <property type="entry name" value="Glyco_transf_4"/>
    <property type="match status" value="1"/>
</dbReference>
<name>A0ABU3XHV4_9BACI</name>
<gene>
    <name evidence="2" type="ORF">RYX56_24230</name>
</gene>
<dbReference type="Gene3D" id="3.40.50.2000">
    <property type="entry name" value="Glycogen Phosphorylase B"/>
    <property type="match status" value="1"/>
</dbReference>
<sequence length="83" mass="9508">AAIALKDVLELPLLTTIHATEYGRNNGIHTNIQRFIHKREEQLMFASEQLIVCSDYMKDFLMTIFRVAEKRIAVIPNGIEPPL</sequence>
<keyword evidence="3" id="KW-1185">Reference proteome</keyword>
<evidence type="ECO:0000313" key="3">
    <source>
        <dbReference type="Proteomes" id="UP001287282"/>
    </source>
</evidence>
<organism evidence="2 3">
    <name type="scientific">Alkalihalophilus lindianensis</name>
    <dbReference type="NCBI Taxonomy" id="1630542"/>
    <lineage>
        <taxon>Bacteria</taxon>
        <taxon>Bacillati</taxon>
        <taxon>Bacillota</taxon>
        <taxon>Bacilli</taxon>
        <taxon>Bacillales</taxon>
        <taxon>Bacillaceae</taxon>
        <taxon>Alkalihalophilus</taxon>
    </lineage>
</organism>
<dbReference type="InterPro" id="IPR028098">
    <property type="entry name" value="Glyco_trans_4-like_N"/>
</dbReference>
<feature type="domain" description="Glycosyltransferase subfamily 4-like N-terminal" evidence="1">
    <location>
        <begin position="2"/>
        <end position="80"/>
    </location>
</feature>
<accession>A0ABU3XHV4</accession>
<evidence type="ECO:0000313" key="2">
    <source>
        <dbReference type="EMBL" id="MDV2687458.1"/>
    </source>
</evidence>
<reference evidence="2 3" key="1">
    <citation type="submission" date="2023-10" db="EMBL/GenBank/DDBJ databases">
        <title>Screening of Alkalihalobacillus lindianensis BZ-TG-R113 and Its Alleviation of Salt Stress on Rapeseed Growth.</title>
        <authorList>
            <person name="Zhao B."/>
            <person name="Guo T."/>
        </authorList>
    </citation>
    <scope>NUCLEOTIDE SEQUENCE [LARGE SCALE GENOMIC DNA]</scope>
    <source>
        <strain evidence="2 3">BZ-TG-R113</strain>
    </source>
</reference>
<dbReference type="RefSeq" id="WP_317124365.1">
    <property type="nucleotide sequence ID" value="NZ_JAWJBA010000762.1"/>
</dbReference>
<proteinExistence type="predicted"/>